<gene>
    <name evidence="1" type="ORF">RM533_04510</name>
</gene>
<dbReference type="RefSeq" id="WP_311340172.1">
    <property type="nucleotide sequence ID" value="NZ_JAVRHS010000002.1"/>
</dbReference>
<dbReference type="Gene3D" id="1.10.10.10">
    <property type="entry name" value="Winged helix-like DNA-binding domain superfamily/Winged helix DNA-binding domain"/>
    <property type="match status" value="1"/>
</dbReference>
<dbReference type="NCBIfam" id="TIGR02944">
    <property type="entry name" value="suf_reg_Xantho"/>
    <property type="match status" value="1"/>
</dbReference>
<dbReference type="PANTHER" id="PTHR33221">
    <property type="entry name" value="WINGED HELIX-TURN-HELIX TRANSCRIPTIONAL REGULATOR, RRF2 FAMILY"/>
    <property type="match status" value="1"/>
</dbReference>
<reference evidence="1 2" key="1">
    <citation type="submission" date="2023-09" db="EMBL/GenBank/DDBJ databases">
        <authorList>
            <person name="Rey-Velasco X."/>
        </authorList>
    </citation>
    <scope>NUCLEOTIDE SEQUENCE [LARGE SCALE GENOMIC DNA]</scope>
    <source>
        <strain evidence="1 2">F390</strain>
    </source>
</reference>
<dbReference type="Pfam" id="PF02082">
    <property type="entry name" value="Rrf2"/>
    <property type="match status" value="1"/>
</dbReference>
<dbReference type="EMBL" id="JAVRHS010000002">
    <property type="protein sequence ID" value="MDT0575441.1"/>
    <property type="molecule type" value="Genomic_DNA"/>
</dbReference>
<dbReference type="PROSITE" id="PS01332">
    <property type="entry name" value="HTH_RRF2_1"/>
    <property type="match status" value="1"/>
</dbReference>
<sequence>MARGLKLTMRISSMADYAIVAMRSIALRPAGERMNAAGIAAEAGLPAPTVQKLVSMLAQAGLLLSARGAGGGFCLARPATAITLADIIEAIEGPIAMTGCATEHGDCNRQENCGVRPHWPQANQAVRGALEQITLAQLAQEEVAA</sequence>
<dbReference type="InterPro" id="IPR030489">
    <property type="entry name" value="TR_Rrf2-type_CS"/>
</dbReference>
<proteinExistence type="predicted"/>
<dbReference type="PROSITE" id="PS51197">
    <property type="entry name" value="HTH_RRF2_2"/>
    <property type="match status" value="1"/>
</dbReference>
<organism evidence="1 2">
    <name type="scientific">Croceicoccus esteveae</name>
    <dbReference type="NCBI Taxonomy" id="3075597"/>
    <lineage>
        <taxon>Bacteria</taxon>
        <taxon>Pseudomonadati</taxon>
        <taxon>Pseudomonadota</taxon>
        <taxon>Alphaproteobacteria</taxon>
        <taxon>Sphingomonadales</taxon>
        <taxon>Erythrobacteraceae</taxon>
        <taxon>Croceicoccus</taxon>
    </lineage>
</organism>
<dbReference type="InterPro" id="IPR000944">
    <property type="entry name" value="Tscrpt_reg_Rrf2"/>
</dbReference>
<protein>
    <submittedName>
        <fullName evidence="1">SUF system Fe-S cluster assembly regulator</fullName>
    </submittedName>
</protein>
<evidence type="ECO:0000313" key="1">
    <source>
        <dbReference type="EMBL" id="MDT0575441.1"/>
    </source>
</evidence>
<keyword evidence="2" id="KW-1185">Reference proteome</keyword>
<name>A0ABU2ZFS0_9SPHN</name>
<comment type="caution">
    <text evidence="1">The sequence shown here is derived from an EMBL/GenBank/DDBJ whole genome shotgun (WGS) entry which is preliminary data.</text>
</comment>
<dbReference type="PANTHER" id="PTHR33221:SF2">
    <property type="entry name" value="TRANSCRIPTIONAL REGULATOR"/>
    <property type="match status" value="1"/>
</dbReference>
<dbReference type="InterPro" id="IPR036388">
    <property type="entry name" value="WH-like_DNA-bd_sf"/>
</dbReference>
<evidence type="ECO:0000313" key="2">
    <source>
        <dbReference type="Proteomes" id="UP001259803"/>
    </source>
</evidence>
<dbReference type="SUPFAM" id="SSF46785">
    <property type="entry name" value="Winged helix' DNA-binding domain"/>
    <property type="match status" value="1"/>
</dbReference>
<dbReference type="InterPro" id="IPR014290">
    <property type="entry name" value="SUF_FeS_clus_asmbl_reg"/>
</dbReference>
<dbReference type="InterPro" id="IPR036390">
    <property type="entry name" value="WH_DNA-bd_sf"/>
</dbReference>
<dbReference type="Proteomes" id="UP001259803">
    <property type="component" value="Unassembled WGS sequence"/>
</dbReference>
<dbReference type="NCBIfam" id="TIGR00738">
    <property type="entry name" value="rrf2_super"/>
    <property type="match status" value="1"/>
</dbReference>
<accession>A0ABU2ZFS0</accession>